<protein>
    <submittedName>
        <fullName evidence="1">Uncharacterized protein</fullName>
    </submittedName>
</protein>
<accession>A0A8T4KRA7</accession>
<proteinExistence type="predicted"/>
<dbReference type="AlphaFoldDB" id="A0A8T4KRA7"/>
<dbReference type="EMBL" id="JAGVWD010000050">
    <property type="protein sequence ID" value="MBS3057648.1"/>
    <property type="molecule type" value="Genomic_DNA"/>
</dbReference>
<feature type="non-terminal residue" evidence="1">
    <location>
        <position position="1"/>
    </location>
</feature>
<reference evidence="1" key="2">
    <citation type="submission" date="2021-05" db="EMBL/GenBank/DDBJ databases">
        <title>Protein family content uncovers lineage relationships and bacterial pathway maintenance mechanisms in DPANN archaea.</title>
        <authorList>
            <person name="Castelle C.J."/>
            <person name="Meheust R."/>
            <person name="Jaffe A.L."/>
            <person name="Seitz K."/>
            <person name="Gong X."/>
            <person name="Baker B.J."/>
            <person name="Banfield J.F."/>
        </authorList>
    </citation>
    <scope>NUCLEOTIDE SEQUENCE</scope>
    <source>
        <strain evidence="1">RIFCSPHIGHO2_01_FULL_AR10_44_11</strain>
    </source>
</reference>
<comment type="caution">
    <text evidence="1">The sequence shown here is derived from an EMBL/GenBank/DDBJ whole genome shotgun (WGS) entry which is preliminary data.</text>
</comment>
<reference evidence="1" key="1">
    <citation type="submission" date="2021-03" db="EMBL/GenBank/DDBJ databases">
        <authorList>
            <person name="Jaffe A."/>
        </authorList>
    </citation>
    <scope>NUCLEOTIDE SEQUENCE</scope>
    <source>
        <strain evidence="1">RIFCSPHIGHO2_01_FULL_AR10_44_11</strain>
    </source>
</reference>
<sequence length="179" mass="19068">IAPGIIAVNTPAADPIINWTAVGGSDFSGGSVASGTAIPEQFANEGALCQGTGAYHAVLWDKVTNIGTVELKAIAYVPAKSTYGIQPLCGADTTILWNDEKSMTTIWPKDKAGKENPFILSEGKGEAAKEEFTIVKILDKLKNGQLCMKTTSNDVKFFWNADKLLESTSTVTPMEDMGH</sequence>
<organism evidence="1 2">
    <name type="scientific">Candidatus Iainarchaeum sp</name>
    <dbReference type="NCBI Taxonomy" id="3101447"/>
    <lineage>
        <taxon>Archaea</taxon>
        <taxon>Candidatus Iainarchaeota</taxon>
        <taxon>Candidatus Iainarchaeia</taxon>
        <taxon>Candidatus Iainarchaeales</taxon>
        <taxon>Candidatus Iainarchaeaceae</taxon>
        <taxon>Candidatus Iainarchaeum</taxon>
    </lineage>
</organism>
<dbReference type="Proteomes" id="UP000677687">
    <property type="component" value="Unassembled WGS sequence"/>
</dbReference>
<gene>
    <name evidence="1" type="ORF">J4415_03405</name>
</gene>
<evidence type="ECO:0000313" key="2">
    <source>
        <dbReference type="Proteomes" id="UP000677687"/>
    </source>
</evidence>
<evidence type="ECO:0000313" key="1">
    <source>
        <dbReference type="EMBL" id="MBS3057648.1"/>
    </source>
</evidence>
<name>A0A8T4KRA7_9ARCH</name>